<evidence type="ECO:0000256" key="1">
    <source>
        <dbReference type="ARBA" id="ARBA00009080"/>
    </source>
</evidence>
<dbReference type="Gene3D" id="3.40.50.720">
    <property type="entry name" value="NAD(P)-binding Rossmann-like Domain"/>
    <property type="match status" value="1"/>
</dbReference>
<evidence type="ECO:0000313" key="8">
    <source>
        <dbReference type="EMBL" id="TVS92400.1"/>
    </source>
</evidence>
<evidence type="ECO:0000259" key="7">
    <source>
        <dbReference type="Pfam" id="PF14833"/>
    </source>
</evidence>
<keyword evidence="3" id="KW-0520">NAD</keyword>
<feature type="domain" description="6-phosphogluconate dehydrogenase NADP-binding" evidence="6">
    <location>
        <begin position="2"/>
        <end position="158"/>
    </location>
</feature>
<name>A0A557Y1I0_9MYCO</name>
<dbReference type="PIRSF" id="PIRSF000103">
    <property type="entry name" value="HIBADH"/>
    <property type="match status" value="1"/>
</dbReference>
<dbReference type="AlphaFoldDB" id="A0A557Y1I0"/>
<dbReference type="InterPro" id="IPR013328">
    <property type="entry name" value="6PGD_dom2"/>
</dbReference>
<dbReference type="InterPro" id="IPR029154">
    <property type="entry name" value="HIBADH-like_NADP-bd"/>
</dbReference>
<keyword evidence="2" id="KW-0560">Oxidoreductase</keyword>
<sequence>MRVGFVGAGRMGRPMVTRLVAAGHDVGVLGRTAEKRGDLEALGARAVGEVTEVAARADVVVLCVFTDEQVREICLDAALPAIMPPGSALVVHTTASPGTIGAIAAHAAGVDVVDAPVSGGPHEVAAGRLTLFVGGSDDAVARVRPVLECYGDPVLHVGPGGAGQKVKLVNNALFAGHIGLLGESVRLGERIGLPESVLLEALAHGSASSRVLSLVAARGSVASFGEMVGEFVAKDVAVVRGIAGELGTDLGVLDDVITAIDVDRHDQAGSGAVPGTGGRHHVSNATAESM</sequence>
<dbReference type="InterPro" id="IPR015815">
    <property type="entry name" value="HIBADH-related"/>
</dbReference>
<dbReference type="OrthoDB" id="3185659at2"/>
<dbReference type="InterPro" id="IPR006115">
    <property type="entry name" value="6PGDH_NADP-bd"/>
</dbReference>
<dbReference type="GO" id="GO:0051287">
    <property type="term" value="F:NAD binding"/>
    <property type="evidence" value="ECO:0007669"/>
    <property type="project" value="InterPro"/>
</dbReference>
<feature type="domain" description="3-hydroxyisobutyrate dehydrogenase-like NAD-binding" evidence="7">
    <location>
        <begin position="161"/>
        <end position="253"/>
    </location>
</feature>
<organism evidence="8 9">
    <name type="scientific">Mycobacterium helveticum</name>
    <dbReference type="NCBI Taxonomy" id="2592811"/>
    <lineage>
        <taxon>Bacteria</taxon>
        <taxon>Bacillati</taxon>
        <taxon>Actinomycetota</taxon>
        <taxon>Actinomycetes</taxon>
        <taxon>Mycobacteriales</taxon>
        <taxon>Mycobacteriaceae</taxon>
        <taxon>Mycobacterium</taxon>
    </lineage>
</organism>
<reference evidence="8 9" key="1">
    <citation type="submission" date="2019-07" db="EMBL/GenBank/DDBJ databases">
        <title>New Mycobacterium species.</title>
        <authorList>
            <person name="Tortoli E."/>
            <person name="Ghielmetti G."/>
            <person name="Friedel U."/>
            <person name="Trovato A."/>
        </authorList>
    </citation>
    <scope>NUCLEOTIDE SEQUENCE [LARGE SCALE GENOMIC DNA]</scope>
    <source>
        <strain evidence="8 9">16-83</strain>
    </source>
</reference>
<feature type="region of interest" description="Disordered" evidence="5">
    <location>
        <begin position="268"/>
        <end position="290"/>
    </location>
</feature>
<dbReference type="Gene3D" id="1.10.1040.10">
    <property type="entry name" value="N-(1-d-carboxylethyl)-l-norvaline Dehydrogenase, domain 2"/>
    <property type="match status" value="1"/>
</dbReference>
<evidence type="ECO:0000256" key="2">
    <source>
        <dbReference type="ARBA" id="ARBA00023002"/>
    </source>
</evidence>
<dbReference type="PANTHER" id="PTHR43060">
    <property type="entry name" value="3-HYDROXYISOBUTYRATE DEHYDROGENASE-LIKE 1, MITOCHONDRIAL-RELATED"/>
    <property type="match status" value="1"/>
</dbReference>
<evidence type="ECO:0000256" key="5">
    <source>
        <dbReference type="SAM" id="MobiDB-lite"/>
    </source>
</evidence>
<dbReference type="EMBL" id="VMQU01000002">
    <property type="protein sequence ID" value="TVS92400.1"/>
    <property type="molecule type" value="Genomic_DNA"/>
</dbReference>
<dbReference type="GO" id="GO:0016491">
    <property type="term" value="F:oxidoreductase activity"/>
    <property type="evidence" value="ECO:0007669"/>
    <property type="project" value="UniProtKB-KW"/>
</dbReference>
<dbReference type="SUPFAM" id="SSF48179">
    <property type="entry name" value="6-phosphogluconate dehydrogenase C-terminal domain-like"/>
    <property type="match status" value="1"/>
</dbReference>
<evidence type="ECO:0000259" key="6">
    <source>
        <dbReference type="Pfam" id="PF03446"/>
    </source>
</evidence>
<evidence type="ECO:0000256" key="3">
    <source>
        <dbReference type="ARBA" id="ARBA00023027"/>
    </source>
</evidence>
<dbReference type="SUPFAM" id="SSF51735">
    <property type="entry name" value="NAD(P)-binding Rossmann-fold domains"/>
    <property type="match status" value="1"/>
</dbReference>
<dbReference type="GO" id="GO:0050661">
    <property type="term" value="F:NADP binding"/>
    <property type="evidence" value="ECO:0007669"/>
    <property type="project" value="InterPro"/>
</dbReference>
<evidence type="ECO:0000313" key="9">
    <source>
        <dbReference type="Proteomes" id="UP000320513"/>
    </source>
</evidence>
<evidence type="ECO:0000256" key="4">
    <source>
        <dbReference type="PIRSR" id="PIRSR000103-1"/>
    </source>
</evidence>
<dbReference type="RefSeq" id="WP_144947181.1">
    <property type="nucleotide sequence ID" value="NZ_VMQU01000002.1"/>
</dbReference>
<comment type="caution">
    <text evidence="8">The sequence shown here is derived from an EMBL/GenBank/DDBJ whole genome shotgun (WGS) entry which is preliminary data.</text>
</comment>
<feature type="active site" evidence="4">
    <location>
        <position position="167"/>
    </location>
</feature>
<dbReference type="InterPro" id="IPR036291">
    <property type="entry name" value="NAD(P)-bd_dom_sf"/>
</dbReference>
<dbReference type="Pfam" id="PF14833">
    <property type="entry name" value="NAD_binding_11"/>
    <property type="match status" value="1"/>
</dbReference>
<keyword evidence="9" id="KW-1185">Reference proteome</keyword>
<gene>
    <name evidence="8" type="ORF">FPZ47_00950</name>
</gene>
<comment type="similarity">
    <text evidence="1">Belongs to the HIBADH-related family.</text>
</comment>
<dbReference type="Pfam" id="PF03446">
    <property type="entry name" value="NAD_binding_2"/>
    <property type="match status" value="1"/>
</dbReference>
<dbReference type="PANTHER" id="PTHR43060:SF15">
    <property type="entry name" value="3-HYDROXYISOBUTYRATE DEHYDROGENASE-LIKE 1, MITOCHONDRIAL-RELATED"/>
    <property type="match status" value="1"/>
</dbReference>
<proteinExistence type="inferred from homology"/>
<dbReference type="Proteomes" id="UP000320513">
    <property type="component" value="Unassembled WGS sequence"/>
</dbReference>
<protein>
    <submittedName>
        <fullName evidence="8">NAD(P)-dependent oxidoreductase</fullName>
    </submittedName>
</protein>
<accession>A0A557Y1I0</accession>
<dbReference type="InterPro" id="IPR008927">
    <property type="entry name" value="6-PGluconate_DH-like_C_sf"/>
</dbReference>